<dbReference type="SUPFAM" id="SSF50630">
    <property type="entry name" value="Acid proteases"/>
    <property type="match status" value="1"/>
</dbReference>
<sequence length="158" mass="17115">MALVKPFVFLLVSTAVAAPANHKGSSTKAIAESQYGLLQLPLFTVPINPEVLSGKTQKRDVSTSIHNHKYGGPRPVTALGVALNVGTPPQKIIVEPDTGSTKLWVPGFTPNQNLDTSQGTFFHQKDSSSLQDLKKEGFSQYSRELVMLNMVSDEVSIH</sequence>
<dbReference type="InterPro" id="IPR021109">
    <property type="entry name" value="Peptidase_aspartic_dom_sf"/>
</dbReference>
<dbReference type="AlphaFoldDB" id="A0AAJ0CBU7"/>
<evidence type="ECO:0000256" key="1">
    <source>
        <dbReference type="SAM" id="SignalP"/>
    </source>
</evidence>
<feature type="chain" id="PRO_5042549981" description="Peptidase A1 domain-containing protein" evidence="1">
    <location>
        <begin position="18"/>
        <end position="158"/>
    </location>
</feature>
<protein>
    <recommendedName>
        <fullName evidence="2">Peptidase A1 domain-containing protein</fullName>
    </recommendedName>
</protein>
<feature type="non-terminal residue" evidence="3">
    <location>
        <position position="158"/>
    </location>
</feature>
<evidence type="ECO:0000259" key="2">
    <source>
        <dbReference type="PROSITE" id="PS51767"/>
    </source>
</evidence>
<gene>
    <name evidence="3" type="ORF">QQS21_012278</name>
</gene>
<dbReference type="Proteomes" id="UP001251528">
    <property type="component" value="Unassembled WGS sequence"/>
</dbReference>
<reference evidence="3" key="1">
    <citation type="submission" date="2023-06" db="EMBL/GenBank/DDBJ databases">
        <title>Conoideocrella luteorostrata (Hypocreales: Clavicipitaceae), a potential biocontrol fungus for elongate hemlock scale in United States Christmas tree production areas.</title>
        <authorList>
            <person name="Barrett H."/>
            <person name="Lovett B."/>
            <person name="Macias A.M."/>
            <person name="Stajich J.E."/>
            <person name="Kasson M.T."/>
        </authorList>
    </citation>
    <scope>NUCLEOTIDE SEQUENCE</scope>
    <source>
        <strain evidence="3">ARSEF 14590</strain>
    </source>
</reference>
<name>A0AAJ0CBU7_9HYPO</name>
<dbReference type="Pfam" id="PF00026">
    <property type="entry name" value="Asp"/>
    <property type="match status" value="1"/>
</dbReference>
<feature type="domain" description="Peptidase A1" evidence="2">
    <location>
        <begin position="79"/>
        <end position="158"/>
    </location>
</feature>
<evidence type="ECO:0000313" key="3">
    <source>
        <dbReference type="EMBL" id="KAK2590050.1"/>
    </source>
</evidence>
<keyword evidence="1" id="KW-0732">Signal</keyword>
<feature type="signal peptide" evidence="1">
    <location>
        <begin position="1"/>
        <end position="17"/>
    </location>
</feature>
<comment type="caution">
    <text evidence="3">The sequence shown here is derived from an EMBL/GenBank/DDBJ whole genome shotgun (WGS) entry which is preliminary data.</text>
</comment>
<accession>A0AAJ0CBU7</accession>
<proteinExistence type="predicted"/>
<dbReference type="PROSITE" id="PS51767">
    <property type="entry name" value="PEPTIDASE_A1"/>
    <property type="match status" value="1"/>
</dbReference>
<dbReference type="InterPro" id="IPR033121">
    <property type="entry name" value="PEPTIDASE_A1"/>
</dbReference>
<organism evidence="3 4">
    <name type="scientific">Conoideocrella luteorostrata</name>
    <dbReference type="NCBI Taxonomy" id="1105319"/>
    <lineage>
        <taxon>Eukaryota</taxon>
        <taxon>Fungi</taxon>
        <taxon>Dikarya</taxon>
        <taxon>Ascomycota</taxon>
        <taxon>Pezizomycotina</taxon>
        <taxon>Sordariomycetes</taxon>
        <taxon>Hypocreomycetidae</taxon>
        <taxon>Hypocreales</taxon>
        <taxon>Clavicipitaceae</taxon>
        <taxon>Conoideocrella</taxon>
    </lineage>
</organism>
<keyword evidence="4" id="KW-1185">Reference proteome</keyword>
<dbReference type="EMBL" id="JASWJB010000498">
    <property type="protein sequence ID" value="KAK2590050.1"/>
    <property type="molecule type" value="Genomic_DNA"/>
</dbReference>
<evidence type="ECO:0000313" key="4">
    <source>
        <dbReference type="Proteomes" id="UP001251528"/>
    </source>
</evidence>
<dbReference type="Gene3D" id="2.40.70.10">
    <property type="entry name" value="Acid Proteases"/>
    <property type="match status" value="1"/>
</dbReference>